<dbReference type="SUPFAM" id="SSF56672">
    <property type="entry name" value="DNA/RNA polymerases"/>
    <property type="match status" value="1"/>
</dbReference>
<feature type="compositionally biased region" description="Basic and acidic residues" evidence="8">
    <location>
        <begin position="105"/>
        <end position="125"/>
    </location>
</feature>
<dbReference type="Gene3D" id="3.30.70.370">
    <property type="match status" value="1"/>
</dbReference>
<feature type="domain" description="Helicase ATP-binding" evidence="9">
    <location>
        <begin position="194"/>
        <end position="370"/>
    </location>
</feature>
<feature type="region of interest" description="Disordered" evidence="8">
    <location>
        <begin position="1"/>
        <end position="29"/>
    </location>
</feature>
<dbReference type="FunFam" id="1.20.1060.10:FF:000003">
    <property type="entry name" value="Helicase and polymerase-containing protein TEBICHI"/>
    <property type="match status" value="1"/>
</dbReference>
<feature type="region of interest" description="Disordered" evidence="8">
    <location>
        <begin position="105"/>
        <end position="127"/>
    </location>
</feature>
<dbReference type="SUPFAM" id="SSF52540">
    <property type="entry name" value="P-loop containing nucleoside triphosphate hydrolases"/>
    <property type="match status" value="1"/>
</dbReference>
<dbReference type="EMBL" id="CAJFCJ010000003">
    <property type="protein sequence ID" value="CAD5113342.1"/>
    <property type="molecule type" value="Genomic_DNA"/>
</dbReference>
<dbReference type="SUPFAM" id="SSF46785">
    <property type="entry name" value="Winged helix' DNA-binding domain"/>
    <property type="match status" value="1"/>
</dbReference>
<dbReference type="InterPro" id="IPR036397">
    <property type="entry name" value="RNaseH_sf"/>
</dbReference>
<dbReference type="SMART" id="SM00487">
    <property type="entry name" value="DEXDc"/>
    <property type="match status" value="1"/>
</dbReference>
<sequence>MFKSKSSDGLVTNNQGMPRLRKQLSMENRPKTRKFIGLPAPSHSKTSKTINFEKKIAQNLKNFEENQLNQPSLEYQTIKKTNQEIETKDVAKCFSIKKADYNEEAKSLKPKDDKQSSDGNNEFHNKFLKPKFSDNMSIGMETVSNDGDLSHVKIKDDDPRLNLKEWGLPDCVLNKYKEKGIESMFPWQAECLSCGKVLDGENLVYSAPTSAGKTLVAELLMFKRVKEKKKRAIYILPFVSVAREKMFSLQGLFEDDGLKVGGYMGSQSPSGGFMSIDIAVCTIEKANNLINRLLEENELDHLGTIVIDELHMIGDTSRGYLLELLLTKVRFACRNKLLGSSNVQIIGMSATLPNLHVLATWLDAQLYKTSFRPVPLYERVNCGNLVYESTTVESYEAPKVYLDKILTKEEDRRIVGFCRQTINLGGGVLIFCYSRDWCETLSNTIAHSFYTLNQEEKSILLDNSALSEICEQLKRSTVGLDDLLGREIKQGVAYHHAGLTIDERDIVEAGFKNGYIKVLVATSTLSSGVNLPARRVIIRSPTAYGNKIMEVGVYKQMAGRAGRQGVDKVGECIVMCDERLKERTFQLINGEMLPVRSCLEGRGGLTSSLKRAILEVVASGAAKTVEDVNYYTDCTLLASYAQEDEMDLEDCLEYLVKKEFIHKEGCHVSPTQLGSATLASGLSPDECLVVFRELEKARRSFVLSSDLHLIYEITPTYLAESWGNPNWSRYDEIYDKLLEEEKKVAEFCGVKESYIALAISKNGVKVGTDQQRRLLAVHKRFYTALALHDIMNEINIREVSEKYGVNRGGLQTLQQSAATFAGMVTILCEKLGWHRMQRLLSDFQPRLNFGVQRELVDLVRIDGLTADRARYFYNSGFRNAASVAHASTNDIEKILRNTTPFESNNQSGCELNLEQKCRSRNILIESLQKALTEREAAEYIINEARRLLIEDLSKLGVELKDVRFCNDREDKDMSPNSASTISKPDIKQNTPTRPSNFKCDLAKTLINITKNEESILNPPSSITHKSFSSDITKRIGCSKRKCEDSPNVEKKKQKSPEHQERVEKMMLERDVSPFEVSMSLGDSMFFTSQLLNLTDKIKDVSEEAKNQFDCHKDDIQERKQMDSKGILSDINVPNENKIEDKIQLSIDDSMFFNSQLLNITDIDDKPADKQTPISTSTQKSYRKEQRSSLDLFADGSGNATDMIIQNFNTQKTSKKTDICKNVMDITGEMSILGIESSIVASDGEEDVRMAFDDDIIASTPLTERNSRTPLRNDSNIIPSSQSILPGTPEILSMTPSLFNIVDVASNKKLFELFTNDWKRAKKYSLCTACSFDEDEQRCVVGLSVCWGGHDVYYIGLRDVSAFDSVNSLAAESFCNDLTLEEKVSVIREIVHDKAATQIAFDLKSHMRVLSKSYGILMNGRLRDPQVGIWLLDPSADHITFRHLLKNYYPEKSQLVEYSVGSNGHNSIGLSPLTGNPSASRIRSCVECLVAFHSMKSVRKRLEEENIWTTFTKLEMPIVGILAYMELNGFGYSQEGCDQQRQILIDRLNKIEEDAYNIVGHEFSLSSSDDIGKILFGELKLPIDPDLRQKKKLGMCRVKKKWSTKKEILEKLTKLHPLPGMILEWRKLNLAVTKNISPWQLEKTFCIRTNINRIFGVTISTATGRVSMHDPNLQNVPRDFDIEVDSLDGPEKRIVSMRKSFIPFKGGVLIAADYSQLELRIMAHLSNDEKLINILNSGVDVFKGIVAKWRSKDINEVTSSERQQAKQICYGILYGIGPKSLSEQLEISEIEALEFIDSFKSEYAGLRHFLCETVHKCRNYEYVETISGRKRYLPKINSMQSMPKAHAERQAVNTTIQGSAADIVKEAMIKIDKELKKKFPDCRIPHSHNNRNRKDIADPPNGGFLVLQLHDELIYECRLNMSRQVAEVMKKCMENTVKLRVLLPVSVKIGFNWGELETYNF</sequence>
<dbReference type="InterPro" id="IPR036390">
    <property type="entry name" value="WH_DNA-bd_sf"/>
</dbReference>
<feature type="region of interest" description="Disordered" evidence="8">
    <location>
        <begin position="969"/>
        <end position="994"/>
    </location>
</feature>
<keyword evidence="4" id="KW-0547">Nucleotide-binding</keyword>
<dbReference type="PANTHER" id="PTHR10133">
    <property type="entry name" value="DNA POLYMERASE I"/>
    <property type="match status" value="1"/>
</dbReference>
<dbReference type="InterPro" id="IPR043502">
    <property type="entry name" value="DNA/RNA_pol_sf"/>
</dbReference>
<dbReference type="FunFam" id="3.40.50.300:FF:000753">
    <property type="entry name" value="Polymerase (DNA directed), theta"/>
    <property type="match status" value="1"/>
</dbReference>
<dbReference type="PRINTS" id="PR00868">
    <property type="entry name" value="DNAPOLI"/>
</dbReference>
<dbReference type="Gene3D" id="3.40.50.300">
    <property type="entry name" value="P-loop containing nucleotide triphosphate hydrolases"/>
    <property type="match status" value="2"/>
</dbReference>
<name>A0A7I8VAK0_9ANNE</name>
<dbReference type="Pfam" id="PF00270">
    <property type="entry name" value="DEAD"/>
    <property type="match status" value="1"/>
</dbReference>
<evidence type="ECO:0000256" key="7">
    <source>
        <dbReference type="ARBA" id="ARBA00049244"/>
    </source>
</evidence>
<evidence type="ECO:0000256" key="8">
    <source>
        <dbReference type="SAM" id="MobiDB-lite"/>
    </source>
</evidence>
<proteinExistence type="predicted"/>
<dbReference type="InterPro" id="IPR046931">
    <property type="entry name" value="HTH_61"/>
</dbReference>
<evidence type="ECO:0000256" key="5">
    <source>
        <dbReference type="ARBA" id="ARBA00022840"/>
    </source>
</evidence>
<feature type="compositionally biased region" description="Polar residues" evidence="8">
    <location>
        <begin position="7"/>
        <end position="16"/>
    </location>
</feature>
<comment type="catalytic activity">
    <reaction evidence="7">
        <text>DNA(n) + a 2'-deoxyribonucleoside 5'-triphosphate = DNA(n+1) + diphosphate</text>
        <dbReference type="Rhea" id="RHEA:22508"/>
        <dbReference type="Rhea" id="RHEA-COMP:17339"/>
        <dbReference type="Rhea" id="RHEA-COMP:17340"/>
        <dbReference type="ChEBI" id="CHEBI:33019"/>
        <dbReference type="ChEBI" id="CHEBI:61560"/>
        <dbReference type="ChEBI" id="CHEBI:173112"/>
        <dbReference type="EC" id="2.7.7.7"/>
    </reaction>
</comment>
<evidence type="ECO:0000256" key="3">
    <source>
        <dbReference type="ARBA" id="ARBA00022695"/>
    </source>
</evidence>
<dbReference type="Pfam" id="PF20470">
    <property type="entry name" value="HTH_61"/>
    <property type="match status" value="1"/>
</dbReference>
<dbReference type="InterPro" id="IPR002298">
    <property type="entry name" value="DNA_polymerase_A"/>
</dbReference>
<dbReference type="InterPro" id="IPR014001">
    <property type="entry name" value="Helicase_ATP-bd"/>
</dbReference>
<evidence type="ECO:0000313" key="12">
    <source>
        <dbReference type="Proteomes" id="UP000549394"/>
    </source>
</evidence>
<dbReference type="GO" id="GO:0006261">
    <property type="term" value="P:DNA-templated DNA replication"/>
    <property type="evidence" value="ECO:0007669"/>
    <property type="project" value="InterPro"/>
</dbReference>
<dbReference type="Gene3D" id="3.30.420.10">
    <property type="entry name" value="Ribonuclease H-like superfamily/Ribonuclease H"/>
    <property type="match status" value="1"/>
</dbReference>
<keyword evidence="3" id="KW-0548">Nucleotidyltransferase</keyword>
<feature type="compositionally biased region" description="Polar residues" evidence="8">
    <location>
        <begin position="974"/>
        <end position="994"/>
    </location>
</feature>
<evidence type="ECO:0000313" key="11">
    <source>
        <dbReference type="EMBL" id="CAD5113342.1"/>
    </source>
</evidence>
<dbReference type="CDD" id="cd18026">
    <property type="entry name" value="DEXHc_POLQ-like"/>
    <property type="match status" value="1"/>
</dbReference>
<dbReference type="GO" id="GO:0005524">
    <property type="term" value="F:ATP binding"/>
    <property type="evidence" value="ECO:0007669"/>
    <property type="project" value="UniProtKB-KW"/>
</dbReference>
<evidence type="ECO:0000259" key="9">
    <source>
        <dbReference type="PROSITE" id="PS51192"/>
    </source>
</evidence>
<evidence type="ECO:0000256" key="4">
    <source>
        <dbReference type="ARBA" id="ARBA00022741"/>
    </source>
</evidence>
<feature type="region of interest" description="Disordered" evidence="8">
    <location>
        <begin position="1041"/>
        <end position="1060"/>
    </location>
</feature>
<evidence type="ECO:0000256" key="1">
    <source>
        <dbReference type="ARBA" id="ARBA00012417"/>
    </source>
</evidence>
<dbReference type="PANTHER" id="PTHR10133:SF62">
    <property type="entry name" value="DNA POLYMERASE THETA"/>
    <property type="match status" value="1"/>
</dbReference>
<gene>
    <name evidence="11" type="ORF">DGYR_LOCUS2351</name>
</gene>
<dbReference type="SMART" id="SM00490">
    <property type="entry name" value="HELICc"/>
    <property type="match status" value="1"/>
</dbReference>
<dbReference type="InterPro" id="IPR011545">
    <property type="entry name" value="DEAD/DEAH_box_helicase_dom"/>
</dbReference>
<keyword evidence="6" id="KW-0239">DNA-directed DNA polymerase</keyword>
<evidence type="ECO:0000259" key="10">
    <source>
        <dbReference type="PROSITE" id="PS51194"/>
    </source>
</evidence>
<dbReference type="CDD" id="cd18795">
    <property type="entry name" value="SF2_C_Ski2"/>
    <property type="match status" value="1"/>
</dbReference>
<dbReference type="SMART" id="SM00482">
    <property type="entry name" value="POLAc"/>
    <property type="match status" value="1"/>
</dbReference>
<comment type="caution">
    <text evidence="11">The sequence shown here is derived from an EMBL/GenBank/DDBJ whole genome shotgun (WGS) entry which is preliminary data.</text>
</comment>
<keyword evidence="12" id="KW-1185">Reference proteome</keyword>
<dbReference type="SUPFAM" id="SSF53098">
    <property type="entry name" value="Ribonuclease H-like"/>
    <property type="match status" value="1"/>
</dbReference>
<dbReference type="InterPro" id="IPR001098">
    <property type="entry name" value="DNA-dir_DNA_pol_A_palm_dom"/>
</dbReference>
<protein>
    <recommendedName>
        <fullName evidence="1">DNA-directed DNA polymerase</fullName>
        <ecNumber evidence="1">2.7.7.7</ecNumber>
    </recommendedName>
</protein>
<dbReference type="Pfam" id="PF00476">
    <property type="entry name" value="DNA_pol_A"/>
    <property type="match status" value="1"/>
</dbReference>
<dbReference type="PROSITE" id="PS00447">
    <property type="entry name" value="DNA_POLYMERASE_A"/>
    <property type="match status" value="1"/>
</dbReference>
<feature type="domain" description="Helicase C-terminal" evidence="10">
    <location>
        <begin position="401"/>
        <end position="603"/>
    </location>
</feature>
<dbReference type="InterPro" id="IPR012337">
    <property type="entry name" value="RNaseH-like_sf"/>
</dbReference>
<dbReference type="GO" id="GO:0097681">
    <property type="term" value="P:double-strand break repair via alternative nonhomologous end joining"/>
    <property type="evidence" value="ECO:0007669"/>
    <property type="project" value="TreeGrafter"/>
</dbReference>
<dbReference type="SUPFAM" id="SSF158702">
    <property type="entry name" value="Sec63 N-terminal domain-like"/>
    <property type="match status" value="1"/>
</dbReference>
<dbReference type="PROSITE" id="PS51192">
    <property type="entry name" value="HELICASE_ATP_BIND_1"/>
    <property type="match status" value="1"/>
</dbReference>
<dbReference type="InterPro" id="IPR027417">
    <property type="entry name" value="P-loop_NTPase"/>
</dbReference>
<accession>A0A7I8VAK0</accession>
<evidence type="ECO:0000256" key="2">
    <source>
        <dbReference type="ARBA" id="ARBA00022679"/>
    </source>
</evidence>
<dbReference type="InterPro" id="IPR048960">
    <property type="entry name" value="POLQ-like_helical"/>
</dbReference>
<dbReference type="EC" id="2.7.7.7" evidence="1"/>
<dbReference type="Proteomes" id="UP000549394">
    <property type="component" value="Unassembled WGS sequence"/>
</dbReference>
<dbReference type="Gene3D" id="1.20.1060.10">
    <property type="entry name" value="Taq DNA Polymerase, Chain T, domain 4"/>
    <property type="match status" value="1"/>
</dbReference>
<keyword evidence="2" id="KW-0808">Transferase</keyword>
<evidence type="ECO:0000256" key="6">
    <source>
        <dbReference type="ARBA" id="ARBA00022932"/>
    </source>
</evidence>
<dbReference type="CDD" id="cd08638">
    <property type="entry name" value="DNA_pol_A_theta"/>
    <property type="match status" value="1"/>
</dbReference>
<feature type="region of interest" description="Disordered" evidence="8">
    <location>
        <begin position="1163"/>
        <end position="1185"/>
    </location>
</feature>
<dbReference type="Gene3D" id="1.10.150.20">
    <property type="entry name" value="5' to 3' exonuclease, C-terminal subdomain"/>
    <property type="match status" value="1"/>
</dbReference>
<dbReference type="GO" id="GO:0003887">
    <property type="term" value="F:DNA-directed DNA polymerase activity"/>
    <property type="evidence" value="ECO:0007669"/>
    <property type="project" value="UniProtKB-KW"/>
</dbReference>
<dbReference type="FunFam" id="1.10.150.20:FF:000070">
    <property type="entry name" value="DNA polymerase I, putative"/>
    <property type="match status" value="1"/>
</dbReference>
<dbReference type="Gene3D" id="1.10.3380.20">
    <property type="match status" value="1"/>
</dbReference>
<dbReference type="Pfam" id="PF21099">
    <property type="entry name" value="POLQ_helical"/>
    <property type="match status" value="1"/>
</dbReference>
<dbReference type="Pfam" id="PF00271">
    <property type="entry name" value="Helicase_C"/>
    <property type="match status" value="1"/>
</dbReference>
<dbReference type="InterPro" id="IPR019760">
    <property type="entry name" value="DNA-dir_DNA_pol_A_CS"/>
</dbReference>
<organism evidence="11 12">
    <name type="scientific">Dimorphilus gyrociliatus</name>
    <dbReference type="NCBI Taxonomy" id="2664684"/>
    <lineage>
        <taxon>Eukaryota</taxon>
        <taxon>Metazoa</taxon>
        <taxon>Spiralia</taxon>
        <taxon>Lophotrochozoa</taxon>
        <taxon>Annelida</taxon>
        <taxon>Polychaeta</taxon>
        <taxon>Polychaeta incertae sedis</taxon>
        <taxon>Dinophilidae</taxon>
        <taxon>Dimorphilus</taxon>
    </lineage>
</organism>
<dbReference type="PROSITE" id="PS51194">
    <property type="entry name" value="HELICASE_CTER"/>
    <property type="match status" value="1"/>
</dbReference>
<dbReference type="GO" id="GO:0003677">
    <property type="term" value="F:DNA binding"/>
    <property type="evidence" value="ECO:0007669"/>
    <property type="project" value="InterPro"/>
</dbReference>
<dbReference type="InterPro" id="IPR001650">
    <property type="entry name" value="Helicase_C-like"/>
</dbReference>
<dbReference type="OrthoDB" id="2320933at2759"/>
<reference evidence="11 12" key="1">
    <citation type="submission" date="2020-08" db="EMBL/GenBank/DDBJ databases">
        <authorList>
            <person name="Hejnol A."/>
        </authorList>
    </citation>
    <scope>NUCLEOTIDE SEQUENCE [LARGE SCALE GENOMIC DNA]</scope>
</reference>
<keyword evidence="5" id="KW-0067">ATP-binding</keyword>